<dbReference type="OrthoDB" id="9975373at2759"/>
<sequence>MANSCVWDLRRYNDIKLEAYKTNLGNLFQRLKEVLSPQCLIIWTTTMPVGYKEDEIPEMQNPQTHNLRWDIVEGNFISTTLADIHKLDVLDMHYHFRRNLRLRCRDAIHWNQLAHRKYTQILLTHIARAWGVEPPKKKMAEGA</sequence>
<organism evidence="2 3">
    <name type="scientific">Eleutherodactylus coqui</name>
    <name type="common">Puerto Rican coqui</name>
    <dbReference type="NCBI Taxonomy" id="57060"/>
    <lineage>
        <taxon>Eukaryota</taxon>
        <taxon>Metazoa</taxon>
        <taxon>Chordata</taxon>
        <taxon>Craniata</taxon>
        <taxon>Vertebrata</taxon>
        <taxon>Euteleostomi</taxon>
        <taxon>Amphibia</taxon>
        <taxon>Batrachia</taxon>
        <taxon>Anura</taxon>
        <taxon>Neobatrachia</taxon>
        <taxon>Hyloidea</taxon>
        <taxon>Eleutherodactylidae</taxon>
        <taxon>Eleutherodactylinae</taxon>
        <taxon>Eleutherodactylus</taxon>
        <taxon>Eleutherodactylus</taxon>
    </lineage>
</organism>
<dbReference type="EMBL" id="WNTK01015892">
    <property type="protein sequence ID" value="KAG9461851.1"/>
    <property type="molecule type" value="Genomic_DNA"/>
</dbReference>
<protein>
    <submittedName>
        <fullName evidence="2">Uncharacterized protein</fullName>
    </submittedName>
</protein>
<reference evidence="2" key="1">
    <citation type="thesis" date="2020" institute="ProQuest LLC" country="789 East Eisenhower Parkway, Ann Arbor, MI, USA">
        <title>Comparative Genomics and Chromosome Evolution.</title>
        <authorList>
            <person name="Mudd A.B."/>
        </authorList>
    </citation>
    <scope>NUCLEOTIDE SEQUENCE</scope>
    <source>
        <strain evidence="2">HN-11 Male</strain>
        <tissue evidence="2">Kidney and liver</tissue>
    </source>
</reference>
<accession>A0A8J6B713</accession>
<comment type="caution">
    <text evidence="2">The sequence shown here is derived from an EMBL/GenBank/DDBJ whole genome shotgun (WGS) entry which is preliminary data.</text>
</comment>
<name>A0A8J6B713_ELECQ</name>
<dbReference type="AlphaFoldDB" id="A0A8J6B713"/>
<evidence type="ECO:0000313" key="3">
    <source>
        <dbReference type="Proteomes" id="UP000770717"/>
    </source>
</evidence>
<dbReference type="PANTHER" id="PTHR14469">
    <property type="entry name" value="SARCOMA ANTIGEN NY-SAR-23"/>
    <property type="match status" value="1"/>
</dbReference>
<proteinExistence type="inferred from homology"/>
<dbReference type="Gene3D" id="3.40.50.1110">
    <property type="entry name" value="SGNH hydrolase"/>
    <property type="match status" value="1"/>
</dbReference>
<comment type="similarity">
    <text evidence="1">Belongs to the PC-esterase family.</text>
</comment>
<dbReference type="SUPFAM" id="SSF52266">
    <property type="entry name" value="SGNH hydrolase"/>
    <property type="match status" value="1"/>
</dbReference>
<dbReference type="InterPro" id="IPR036514">
    <property type="entry name" value="SGNH_hydro_sf"/>
</dbReference>
<dbReference type="Proteomes" id="UP000770717">
    <property type="component" value="Unassembled WGS sequence"/>
</dbReference>
<keyword evidence="3" id="KW-1185">Reference proteome</keyword>
<dbReference type="PANTHER" id="PTHR14469:SF0">
    <property type="entry name" value="FAMILY WITH SEQUENCE SIMILARITY 113"/>
    <property type="match status" value="1"/>
</dbReference>
<evidence type="ECO:0000313" key="2">
    <source>
        <dbReference type="EMBL" id="KAG9461851.1"/>
    </source>
</evidence>
<gene>
    <name evidence="2" type="ORF">GDO78_015559</name>
</gene>
<evidence type="ECO:0000256" key="1">
    <source>
        <dbReference type="ARBA" id="ARBA00037957"/>
    </source>
</evidence>